<dbReference type="InterPro" id="IPR050082">
    <property type="entry name" value="RNA_methyltr_RlmE"/>
</dbReference>
<feature type="region of interest" description="Disordered" evidence="9">
    <location>
        <begin position="582"/>
        <end position="663"/>
    </location>
</feature>
<feature type="region of interest" description="Disordered" evidence="9">
    <location>
        <begin position="803"/>
        <end position="869"/>
    </location>
</feature>
<feature type="binding site" evidence="8">
    <location>
        <position position="76"/>
    </location>
    <ligand>
        <name>S-adenosyl-L-methionine</name>
        <dbReference type="ChEBI" id="CHEBI:59789"/>
    </ligand>
</feature>
<comment type="function">
    <text evidence="8">Probable methyltransferase involved in the maturation of rRNA and in the biogenesis of ribosomal subunits.</text>
</comment>
<evidence type="ECO:0000256" key="7">
    <source>
        <dbReference type="ARBA" id="ARBA00023242"/>
    </source>
</evidence>
<organism evidence="13 14">
    <name type="scientific">Microctonus hyperodae</name>
    <name type="common">Parasitoid wasp</name>
    <dbReference type="NCBI Taxonomy" id="165561"/>
    <lineage>
        <taxon>Eukaryota</taxon>
        <taxon>Metazoa</taxon>
        <taxon>Ecdysozoa</taxon>
        <taxon>Arthropoda</taxon>
        <taxon>Hexapoda</taxon>
        <taxon>Insecta</taxon>
        <taxon>Pterygota</taxon>
        <taxon>Neoptera</taxon>
        <taxon>Endopterygota</taxon>
        <taxon>Hymenoptera</taxon>
        <taxon>Apocrita</taxon>
        <taxon>Ichneumonoidea</taxon>
        <taxon>Braconidae</taxon>
        <taxon>Euphorinae</taxon>
        <taxon>Microctonus</taxon>
    </lineage>
</organism>
<evidence type="ECO:0000259" key="11">
    <source>
        <dbReference type="Pfam" id="PF07780"/>
    </source>
</evidence>
<dbReference type="PANTHER" id="PTHR10920">
    <property type="entry name" value="RIBOSOMAL RNA METHYLTRANSFERASE"/>
    <property type="match status" value="1"/>
</dbReference>
<keyword evidence="8" id="KW-0175">Coiled coil</keyword>
<feature type="region of interest" description="Disordered" evidence="9">
    <location>
        <begin position="423"/>
        <end position="539"/>
    </location>
</feature>
<evidence type="ECO:0000256" key="1">
    <source>
        <dbReference type="ARBA" id="ARBA00004604"/>
    </source>
</evidence>
<keyword evidence="3 8" id="KW-0698">rRNA processing</keyword>
<feature type="compositionally biased region" description="Basic residues" evidence="9">
    <location>
        <begin position="509"/>
        <end position="519"/>
    </location>
</feature>
<evidence type="ECO:0000256" key="2">
    <source>
        <dbReference type="ARBA" id="ARBA00022517"/>
    </source>
</evidence>
<gene>
    <name evidence="13" type="ORF">PV327_004073</name>
</gene>
<evidence type="ECO:0000256" key="8">
    <source>
        <dbReference type="HAMAP-Rule" id="MF_03163"/>
    </source>
</evidence>
<dbReference type="GO" id="GO:0000463">
    <property type="term" value="P:maturation of LSU-rRNA from tricistronic rRNA transcript (SSU-rRNA, 5.8S rRNA, LSU-rRNA)"/>
    <property type="evidence" value="ECO:0007669"/>
    <property type="project" value="TreeGrafter"/>
</dbReference>
<keyword evidence="6 8" id="KW-0949">S-adenosyl-L-methionine</keyword>
<dbReference type="Pfam" id="PF01728">
    <property type="entry name" value="FtsJ"/>
    <property type="match status" value="1"/>
</dbReference>
<dbReference type="InterPro" id="IPR002877">
    <property type="entry name" value="RNA_MeTrfase_FtsJ_dom"/>
</dbReference>
<feature type="binding site" evidence="8">
    <location>
        <position position="117"/>
    </location>
    <ligand>
        <name>S-adenosyl-L-methionine</name>
        <dbReference type="ChEBI" id="CHEBI:59789"/>
    </ligand>
</feature>
<dbReference type="GO" id="GO:0000466">
    <property type="term" value="P:maturation of 5.8S rRNA from tricistronic rRNA transcript (SSU-rRNA, 5.8S rRNA, LSU-rRNA)"/>
    <property type="evidence" value="ECO:0007669"/>
    <property type="project" value="TreeGrafter"/>
</dbReference>
<name>A0AA39FBP9_MICHY</name>
<dbReference type="GO" id="GO:0030687">
    <property type="term" value="C:preribosome, large subunit precursor"/>
    <property type="evidence" value="ECO:0007669"/>
    <property type="project" value="TreeGrafter"/>
</dbReference>
<feature type="compositionally biased region" description="Basic and acidic residues" evidence="9">
    <location>
        <begin position="823"/>
        <end position="841"/>
    </location>
</feature>
<feature type="compositionally biased region" description="Basic residues" evidence="9">
    <location>
        <begin position="842"/>
        <end position="869"/>
    </location>
</feature>
<feature type="compositionally biased region" description="Basic and acidic residues" evidence="9">
    <location>
        <begin position="447"/>
        <end position="461"/>
    </location>
</feature>
<dbReference type="InterPro" id="IPR028589">
    <property type="entry name" value="SPB1-like"/>
</dbReference>
<keyword evidence="4 8" id="KW-0489">Methyltransferase</keyword>
<dbReference type="Proteomes" id="UP001168972">
    <property type="component" value="Unassembled WGS sequence"/>
</dbReference>
<dbReference type="Pfam" id="PF11861">
    <property type="entry name" value="DUF3381"/>
    <property type="match status" value="1"/>
</dbReference>
<proteinExistence type="inferred from homology"/>
<feature type="compositionally biased region" description="Acidic residues" evidence="9">
    <location>
        <begin position="429"/>
        <end position="446"/>
    </location>
</feature>
<evidence type="ECO:0000256" key="6">
    <source>
        <dbReference type="ARBA" id="ARBA00022691"/>
    </source>
</evidence>
<dbReference type="GO" id="GO:0008650">
    <property type="term" value="F:rRNA (uridine-2'-O-)-methyltransferase activity"/>
    <property type="evidence" value="ECO:0007669"/>
    <property type="project" value="TreeGrafter"/>
</dbReference>
<dbReference type="SUPFAM" id="SSF53335">
    <property type="entry name" value="S-adenosyl-L-methionine-dependent methyltransferases"/>
    <property type="match status" value="1"/>
</dbReference>
<feature type="binding site" evidence="8">
    <location>
        <position position="92"/>
    </location>
    <ligand>
        <name>S-adenosyl-L-methionine</name>
        <dbReference type="ChEBI" id="CHEBI:59789"/>
    </ligand>
</feature>
<evidence type="ECO:0000259" key="10">
    <source>
        <dbReference type="Pfam" id="PF01728"/>
    </source>
</evidence>
<comment type="subcellular location">
    <subcellularLocation>
        <location evidence="1 8">Nucleus</location>
        <location evidence="1 8">Nucleolus</location>
    </subcellularLocation>
</comment>
<evidence type="ECO:0000256" key="4">
    <source>
        <dbReference type="ARBA" id="ARBA00022603"/>
    </source>
</evidence>
<evidence type="ECO:0000256" key="5">
    <source>
        <dbReference type="ARBA" id="ARBA00022679"/>
    </source>
</evidence>
<accession>A0AA39FBP9</accession>
<dbReference type="Gene3D" id="3.40.50.150">
    <property type="entry name" value="Vaccinia Virus protein VP39"/>
    <property type="match status" value="1"/>
</dbReference>
<dbReference type="InterPro" id="IPR012920">
    <property type="entry name" value="rRNA_MeTfrase_SPB1-like_C"/>
</dbReference>
<reference evidence="13" key="1">
    <citation type="journal article" date="2023" name="bioRxiv">
        <title>Scaffold-level genome assemblies of two parasitoid biocontrol wasps reveal the parthenogenesis mechanism and an associated novel virus.</title>
        <authorList>
            <person name="Inwood S."/>
            <person name="Skelly J."/>
            <person name="Guhlin J."/>
            <person name="Harrop T."/>
            <person name="Goldson S."/>
            <person name="Dearden P."/>
        </authorList>
    </citation>
    <scope>NUCLEOTIDE SEQUENCE</scope>
    <source>
        <strain evidence="13">Lincoln</strain>
        <tissue evidence="13">Whole body</tissue>
    </source>
</reference>
<feature type="domain" description="DUF3381" evidence="12">
    <location>
        <begin position="235"/>
        <end position="391"/>
    </location>
</feature>
<feature type="binding site" evidence="8">
    <location>
        <position position="56"/>
    </location>
    <ligand>
        <name>S-adenosyl-L-methionine</name>
        <dbReference type="ChEBI" id="CHEBI:59789"/>
    </ligand>
</feature>
<keyword evidence="2 8" id="KW-0690">Ribosome biogenesis</keyword>
<dbReference type="EMBL" id="JAQQBR010001832">
    <property type="protein sequence ID" value="KAK0166580.1"/>
    <property type="molecule type" value="Genomic_DNA"/>
</dbReference>
<dbReference type="EC" id="2.1.1.-" evidence="8"/>
<feature type="compositionally biased region" description="Acidic residues" evidence="9">
    <location>
        <begin position="606"/>
        <end position="623"/>
    </location>
</feature>
<feature type="coiled-coil region" evidence="8">
    <location>
        <begin position="326"/>
        <end position="391"/>
    </location>
</feature>
<dbReference type="InterPro" id="IPR015507">
    <property type="entry name" value="rRNA-MeTfrase_E"/>
</dbReference>
<dbReference type="InterPro" id="IPR024576">
    <property type="entry name" value="rRNA_MeTfrase_Spb1_DUF3381"/>
</dbReference>
<keyword evidence="5 8" id="KW-0808">Transferase</keyword>
<feature type="domain" description="Ribosomal RNA methyltransferase SPB1-like C-terminal" evidence="11">
    <location>
        <begin position="622"/>
        <end position="839"/>
    </location>
</feature>
<feature type="region of interest" description="Disordered" evidence="9">
    <location>
        <begin position="743"/>
        <end position="786"/>
    </location>
</feature>
<feature type="active site" description="Proton acceptor" evidence="8">
    <location>
        <position position="157"/>
    </location>
</feature>
<dbReference type="GO" id="GO:0016435">
    <property type="term" value="F:rRNA (guanine) methyltransferase activity"/>
    <property type="evidence" value="ECO:0007669"/>
    <property type="project" value="TreeGrafter"/>
</dbReference>
<evidence type="ECO:0000313" key="13">
    <source>
        <dbReference type="EMBL" id="KAK0166580.1"/>
    </source>
</evidence>
<evidence type="ECO:0000256" key="3">
    <source>
        <dbReference type="ARBA" id="ARBA00022552"/>
    </source>
</evidence>
<dbReference type="InterPro" id="IPR029063">
    <property type="entry name" value="SAM-dependent_MTases_sf"/>
</dbReference>
<dbReference type="Pfam" id="PF07780">
    <property type="entry name" value="Spb1_C"/>
    <property type="match status" value="1"/>
</dbReference>
<dbReference type="AlphaFoldDB" id="A0AA39FBP9"/>
<reference evidence="13" key="2">
    <citation type="submission" date="2023-03" db="EMBL/GenBank/DDBJ databases">
        <authorList>
            <person name="Inwood S.N."/>
            <person name="Skelly J.G."/>
            <person name="Guhlin J."/>
            <person name="Harrop T.W.R."/>
            <person name="Goldson S.G."/>
            <person name="Dearden P.K."/>
        </authorList>
    </citation>
    <scope>NUCLEOTIDE SEQUENCE</scope>
    <source>
        <strain evidence="13">Lincoln</strain>
        <tissue evidence="13">Whole body</tissue>
    </source>
</reference>
<comment type="catalytic activity">
    <reaction evidence="8">
        <text>a ribonucleotide in rRNA + S-adenosyl-L-methionine = a 2'-O-methylribonucleotide in rRNA + S-adenosyl-L-homocysteine + H(+)</text>
        <dbReference type="Rhea" id="RHEA:48628"/>
        <dbReference type="Rhea" id="RHEA-COMP:12164"/>
        <dbReference type="Rhea" id="RHEA-COMP:12165"/>
        <dbReference type="ChEBI" id="CHEBI:15378"/>
        <dbReference type="ChEBI" id="CHEBI:57856"/>
        <dbReference type="ChEBI" id="CHEBI:59789"/>
        <dbReference type="ChEBI" id="CHEBI:90675"/>
        <dbReference type="ChEBI" id="CHEBI:90676"/>
    </reaction>
</comment>
<sequence>MGKKTKIGKQRKDKFYQLAKETGYRSRAAFKLIQLNRKFEFLQKSRVCVDLCAAPGGWMQVARENMPVSSIVIGVDLFPIKPIAGCISLVEDITTDKCRTAISKELKTWKADIVLHDGAPNVGKNWLFDAFQQVSLTLSAIKLATQLLRSGGWFVTKVFRSKDYQALIWVLKQLFKKVHATKPQASRSESAEIFVVCQFYIAPDKLDPKFFDPKYVFSELDIEPSNKLNVFHPERKKKSKPHGYPENDYTLYHKLPVSDFIANSNGISALQTISEIAIDDEKIANHPLTTKEIVECCKDIKVLGRKDLRKLLAWWKELHNEFHVDVKNADEEKSDETNLIETTAEENLDEVEDKEAALIDEEISRLKAEEAKELKRKKKKALKERIKLNERLNLKMIHKGDEGPKLESDDMFTLKQIKTHEMLSKVTDQEPDYVVESDPESDDEVEKVEIKPKKIHYETDKGQLSSSGTHYKDDSDSESNNSDEDDSDSDKSGLGLSDSDDDEDDKKFIAKNKVMKRNKINGESENNPLITDLDDRDKKTKKIHKAELWFEKDIFKNLENENDEEYELDNMVKSIKDKGGYVIGTENESESNKKMENKKSKKINTENDDELSADSDYDMNEFEESSKKSKKTANAKKIKKSGGADGFEVVSKEATTKPFGKRKLNEEDLALGSLLVQSKKSRRDLIDTAWNRYAFNDEHLPDWFVQDEDKHMKKEAPVPKELVDEYKKRVEDLNVRPIKKVMEAKARKKKRAIRKLEKAKKKAEALMDNTDLTEREKSKQIKSLYSKATREPKKEITYVVAKKNGAQKRATRPAGLKGLYKMVDPRMKKDLRAAKAKEKTKGRGKKLPRGNKQRRSRPKTNAGKGKKHK</sequence>
<evidence type="ECO:0000259" key="12">
    <source>
        <dbReference type="Pfam" id="PF11861"/>
    </source>
</evidence>
<feature type="domain" description="Ribosomal RNA methyltransferase FtsJ" evidence="10">
    <location>
        <begin position="24"/>
        <end position="198"/>
    </location>
</feature>
<dbReference type="HAMAP" id="MF_01547">
    <property type="entry name" value="RNA_methyltr_E"/>
    <property type="match status" value="1"/>
</dbReference>
<comment type="caution">
    <text evidence="13">The sequence shown here is derived from an EMBL/GenBank/DDBJ whole genome shotgun (WGS) entry which is preliminary data.</text>
</comment>
<dbReference type="FunFam" id="3.40.50.150:FF:000004">
    <property type="entry name" value="AdoMet-dependent rRNA methyltransferase SPB1"/>
    <property type="match status" value="1"/>
</dbReference>
<evidence type="ECO:0000313" key="14">
    <source>
        <dbReference type="Proteomes" id="UP001168972"/>
    </source>
</evidence>
<comment type="similarity">
    <text evidence="8">Belongs to the class I-like SAM-binding methyltransferase superfamily. RNA methyltransferase RlmE family. SPB1 subfamily.</text>
</comment>
<keyword evidence="7 8" id="KW-0539">Nucleus</keyword>
<protein>
    <recommendedName>
        <fullName evidence="8">Putative rRNA methyltransferase</fullName>
        <ecNumber evidence="8">2.1.1.-</ecNumber>
    </recommendedName>
    <alternativeName>
        <fullName evidence="8">2'-O-ribose RNA methyltransferase SPB1 homolog</fullName>
    </alternativeName>
</protein>
<evidence type="ECO:0000256" key="9">
    <source>
        <dbReference type="SAM" id="MobiDB-lite"/>
    </source>
</evidence>
<feature type="compositionally biased region" description="Basic residues" evidence="9">
    <location>
        <begin position="628"/>
        <end position="640"/>
    </location>
</feature>
<feature type="compositionally biased region" description="Acidic residues" evidence="9">
    <location>
        <begin position="475"/>
        <end position="488"/>
    </location>
</feature>
<dbReference type="PANTHER" id="PTHR10920:SF13">
    <property type="entry name" value="PRE-RRNA 2'-O-RIBOSE RNA METHYLTRANSFERASE FTSJ3"/>
    <property type="match status" value="1"/>
</dbReference>
<keyword evidence="14" id="KW-1185">Reference proteome</keyword>
<feature type="compositionally biased region" description="Basic residues" evidence="9">
    <location>
        <begin position="746"/>
        <end position="761"/>
    </location>
</feature>
<feature type="binding site" evidence="8">
    <location>
        <position position="58"/>
    </location>
    <ligand>
        <name>S-adenosyl-L-methionine</name>
        <dbReference type="ChEBI" id="CHEBI:59789"/>
    </ligand>
</feature>
<dbReference type="GO" id="GO:0005730">
    <property type="term" value="C:nucleolus"/>
    <property type="evidence" value="ECO:0007669"/>
    <property type="project" value="UniProtKB-SubCell"/>
</dbReference>
<dbReference type="HAMAP" id="MF_03163">
    <property type="entry name" value="RNA_methyltr_E_SPB1"/>
    <property type="match status" value="1"/>
</dbReference>